<keyword evidence="3" id="KW-1185">Reference proteome</keyword>
<dbReference type="EC" id="2.4.-.-" evidence="2"/>
<dbReference type="SUPFAM" id="SSF53756">
    <property type="entry name" value="UDP-Glycosyltransferase/glycogen phosphorylase"/>
    <property type="match status" value="1"/>
</dbReference>
<sequence>NQIKRQDEVYKQLKGKIDKRIQILFAGEGPNYQELKSLIGEDTQFKCLGFVSDIIGLLQQSDYMMLFSSKEGLPITLIEAAMCYTPIVCNDVGGNCEIARDGQNAFVAKDWDDLICTINRLPTLNASIYMRMAERSREIYEQNFTFEKFKKNYLNLLNHLI</sequence>
<accession>A0ABT7XB41</accession>
<dbReference type="EMBL" id="JAUEII010000096">
    <property type="protein sequence ID" value="MDN0051274.1"/>
    <property type="molecule type" value="Genomic_DNA"/>
</dbReference>
<feature type="non-terminal residue" evidence="2">
    <location>
        <position position="1"/>
    </location>
</feature>
<dbReference type="CDD" id="cd03801">
    <property type="entry name" value="GT4_PimA-like"/>
    <property type="match status" value="1"/>
</dbReference>
<organism evidence="2 3">
    <name type="scientific">Bacteroides gallinaceum</name>
    <dbReference type="NCBI Taxonomy" id="1462571"/>
    <lineage>
        <taxon>Bacteria</taxon>
        <taxon>Pseudomonadati</taxon>
        <taxon>Bacteroidota</taxon>
        <taxon>Bacteroidia</taxon>
        <taxon>Bacteroidales</taxon>
        <taxon>Bacteroidaceae</taxon>
        <taxon>Bacteroides</taxon>
    </lineage>
</organism>
<keyword evidence="2" id="KW-0328">Glycosyltransferase</keyword>
<gene>
    <name evidence="2" type="ORF">QVO10_18220</name>
</gene>
<evidence type="ECO:0000313" key="3">
    <source>
        <dbReference type="Proteomes" id="UP001167871"/>
    </source>
</evidence>
<dbReference type="GO" id="GO:0016757">
    <property type="term" value="F:glycosyltransferase activity"/>
    <property type="evidence" value="ECO:0007669"/>
    <property type="project" value="UniProtKB-KW"/>
</dbReference>
<dbReference type="RefSeq" id="WP_301935289.1">
    <property type="nucleotide sequence ID" value="NZ_JAUEII010000096.1"/>
</dbReference>
<keyword evidence="2" id="KW-0808">Transferase</keyword>
<dbReference type="PANTHER" id="PTHR12526">
    <property type="entry name" value="GLYCOSYLTRANSFERASE"/>
    <property type="match status" value="1"/>
</dbReference>
<protein>
    <submittedName>
        <fullName evidence="2">Glycosyltransferase family 4 protein</fullName>
        <ecNumber evidence="2">2.4.-.-</ecNumber>
    </submittedName>
</protein>
<name>A0ABT7XB41_9BACE</name>
<dbReference type="Proteomes" id="UP001167871">
    <property type="component" value="Unassembled WGS sequence"/>
</dbReference>
<feature type="domain" description="Glycosyl transferase family 1" evidence="1">
    <location>
        <begin position="8"/>
        <end position="137"/>
    </location>
</feature>
<comment type="caution">
    <text evidence="2">The sequence shown here is derived from an EMBL/GenBank/DDBJ whole genome shotgun (WGS) entry which is preliminary data.</text>
</comment>
<evidence type="ECO:0000259" key="1">
    <source>
        <dbReference type="Pfam" id="PF00534"/>
    </source>
</evidence>
<evidence type="ECO:0000313" key="2">
    <source>
        <dbReference type="EMBL" id="MDN0051274.1"/>
    </source>
</evidence>
<proteinExistence type="predicted"/>
<reference evidence="2" key="1">
    <citation type="submission" date="2023-06" db="EMBL/GenBank/DDBJ databases">
        <authorList>
            <person name="Zeman M."/>
            <person name="Kubasova T."/>
            <person name="Jahodarova E."/>
            <person name="Nykrynova M."/>
            <person name="Rychlik I."/>
        </authorList>
    </citation>
    <scope>NUCLEOTIDE SEQUENCE</scope>
    <source>
        <strain evidence="2">84_SSukc20</strain>
    </source>
</reference>
<dbReference type="Gene3D" id="3.40.50.2000">
    <property type="entry name" value="Glycogen Phosphorylase B"/>
    <property type="match status" value="2"/>
</dbReference>
<dbReference type="InterPro" id="IPR001296">
    <property type="entry name" value="Glyco_trans_1"/>
</dbReference>
<dbReference type="Pfam" id="PF00534">
    <property type="entry name" value="Glycos_transf_1"/>
    <property type="match status" value="1"/>
</dbReference>
<reference evidence="2" key="2">
    <citation type="submission" date="2024-05" db="EMBL/GenBank/DDBJ databases">
        <title>Identification and characterization of horizontal gene transfer across gut microbiota members of farm animals based on homology search.</title>
        <authorList>
            <person name="Schwarzerova J."/>
            <person name="Nykrynova M."/>
            <person name="Jureckova K."/>
            <person name="Cejkova D."/>
            <person name="Rychlik I."/>
        </authorList>
    </citation>
    <scope>NUCLEOTIDE SEQUENCE</scope>
    <source>
        <strain evidence="2">84_SSukc20</strain>
    </source>
</reference>